<dbReference type="InterPro" id="IPR012902">
    <property type="entry name" value="N_methyl_site"/>
</dbReference>
<keyword evidence="3" id="KW-1185">Reference proteome</keyword>
<dbReference type="NCBIfam" id="TIGR02532">
    <property type="entry name" value="IV_pilin_GFxxxE"/>
    <property type="match status" value="1"/>
</dbReference>
<keyword evidence="1" id="KW-1133">Transmembrane helix</keyword>
<name>A0A517YZD2_9BACT</name>
<dbReference type="Proteomes" id="UP000317369">
    <property type="component" value="Chromosome"/>
</dbReference>
<evidence type="ECO:0000313" key="3">
    <source>
        <dbReference type="Proteomes" id="UP000317369"/>
    </source>
</evidence>
<evidence type="ECO:0000256" key="1">
    <source>
        <dbReference type="SAM" id="Phobius"/>
    </source>
</evidence>
<evidence type="ECO:0008006" key="4">
    <source>
        <dbReference type="Google" id="ProtNLM"/>
    </source>
</evidence>
<keyword evidence="1" id="KW-0812">Transmembrane</keyword>
<sequence length="290" mass="32451">MMRIATNRITAFTLIELLVVISIIALLIGILLPALGAARNTARDVMCLSNLRQMNISHAAYSADNDSFIIIMSNHQLVQPESHAWLWGTISDKAGYWPALLCKNYGGTRDMLICPSFDQGLDAHDSIINAPMDALNDYRWKRTHYGFNNTWLGTRFWGELKTGKVTGGSHYSNDADRLRTTRRQVEIRNPADTLLFADAWRERYENEDYFNGWGTMYPAGTSVNNGGPHARHTSTVVNVAYVDGHAGTVQCETTWARKGPNSWGSSPWAEDALGWHHSGSATEGNKWNIY</sequence>
<accession>A0A517YZD2</accession>
<dbReference type="AlphaFoldDB" id="A0A517YZD2"/>
<keyword evidence="1" id="KW-0472">Membrane</keyword>
<organism evidence="2 3">
    <name type="scientific">Poriferisphaera corsica</name>
    <dbReference type="NCBI Taxonomy" id="2528020"/>
    <lineage>
        <taxon>Bacteria</taxon>
        <taxon>Pseudomonadati</taxon>
        <taxon>Planctomycetota</taxon>
        <taxon>Phycisphaerae</taxon>
        <taxon>Phycisphaerales</taxon>
        <taxon>Phycisphaeraceae</taxon>
        <taxon>Poriferisphaera</taxon>
    </lineage>
</organism>
<reference evidence="2 3" key="1">
    <citation type="submission" date="2019-02" db="EMBL/GenBank/DDBJ databases">
        <title>Deep-cultivation of Planctomycetes and their phenomic and genomic characterization uncovers novel biology.</title>
        <authorList>
            <person name="Wiegand S."/>
            <person name="Jogler M."/>
            <person name="Boedeker C."/>
            <person name="Pinto D."/>
            <person name="Vollmers J."/>
            <person name="Rivas-Marin E."/>
            <person name="Kohn T."/>
            <person name="Peeters S.H."/>
            <person name="Heuer A."/>
            <person name="Rast P."/>
            <person name="Oberbeckmann S."/>
            <person name="Bunk B."/>
            <person name="Jeske O."/>
            <person name="Meyerdierks A."/>
            <person name="Storesund J.E."/>
            <person name="Kallscheuer N."/>
            <person name="Luecker S."/>
            <person name="Lage O.M."/>
            <person name="Pohl T."/>
            <person name="Merkel B.J."/>
            <person name="Hornburger P."/>
            <person name="Mueller R.-W."/>
            <person name="Bruemmer F."/>
            <person name="Labrenz M."/>
            <person name="Spormann A.M."/>
            <person name="Op den Camp H."/>
            <person name="Overmann J."/>
            <person name="Amann R."/>
            <person name="Jetten M.S.M."/>
            <person name="Mascher T."/>
            <person name="Medema M.H."/>
            <person name="Devos D.P."/>
            <person name="Kaster A.-K."/>
            <person name="Ovreas L."/>
            <person name="Rohde M."/>
            <person name="Galperin M.Y."/>
            <person name="Jogler C."/>
        </authorList>
    </citation>
    <scope>NUCLEOTIDE SEQUENCE [LARGE SCALE GENOMIC DNA]</scope>
    <source>
        <strain evidence="2 3">KS4</strain>
    </source>
</reference>
<dbReference type="EMBL" id="CP036425">
    <property type="protein sequence ID" value="QDU35600.1"/>
    <property type="molecule type" value="Genomic_DNA"/>
</dbReference>
<dbReference type="KEGG" id="pcor:KS4_36830"/>
<dbReference type="SUPFAM" id="SSF54523">
    <property type="entry name" value="Pili subunits"/>
    <property type="match status" value="1"/>
</dbReference>
<feature type="transmembrane region" description="Helical" evidence="1">
    <location>
        <begin position="12"/>
        <end position="35"/>
    </location>
</feature>
<gene>
    <name evidence="2" type="ORF">KS4_36830</name>
</gene>
<protein>
    <recommendedName>
        <fullName evidence="4">Prepilin-type N-terminal cleavage/methylation domain-containing protein</fullName>
    </recommendedName>
</protein>
<dbReference type="Gene3D" id="3.30.700.10">
    <property type="entry name" value="Glycoprotein, Type 4 Pilin"/>
    <property type="match status" value="1"/>
</dbReference>
<dbReference type="OrthoDB" id="283609at2"/>
<dbReference type="InterPro" id="IPR045584">
    <property type="entry name" value="Pilin-like"/>
</dbReference>
<proteinExistence type="predicted"/>
<dbReference type="PANTHER" id="PTHR30093">
    <property type="entry name" value="GENERAL SECRETION PATHWAY PROTEIN G"/>
    <property type="match status" value="1"/>
</dbReference>
<dbReference type="Pfam" id="PF07963">
    <property type="entry name" value="N_methyl"/>
    <property type="match status" value="1"/>
</dbReference>
<dbReference type="PANTHER" id="PTHR30093:SF2">
    <property type="entry name" value="TYPE II SECRETION SYSTEM PROTEIN H"/>
    <property type="match status" value="1"/>
</dbReference>
<evidence type="ECO:0000313" key="2">
    <source>
        <dbReference type="EMBL" id="QDU35600.1"/>
    </source>
</evidence>